<sequence length="170" mass="18774">MNADQLCGLLAEPSRLRVYSAVVLGAGSPEQVAERTGLGPGVVAKALQRLGKSALVVAEGNGLRADEGAFKDAVRTSRPEREPLSDDPERDNVLRSFIRDGRLTHFPTVPAKFKVVLEYLAGSFEPGRQYAEREVNKILERWHADYATLRRQLVDYGHLDRADGIYTRAA</sequence>
<dbReference type="EMBL" id="JACHMY010000001">
    <property type="protein sequence ID" value="MBB5835284.1"/>
    <property type="molecule type" value="Genomic_DNA"/>
</dbReference>
<proteinExistence type="predicted"/>
<dbReference type="Proteomes" id="UP000549971">
    <property type="component" value="Unassembled WGS sequence"/>
</dbReference>
<dbReference type="Pfam" id="PF09860">
    <property type="entry name" value="DUF2087"/>
    <property type="match status" value="1"/>
</dbReference>
<evidence type="ECO:0000313" key="3">
    <source>
        <dbReference type="Proteomes" id="UP000549971"/>
    </source>
</evidence>
<evidence type="ECO:0000313" key="2">
    <source>
        <dbReference type="EMBL" id="MBB5835284.1"/>
    </source>
</evidence>
<keyword evidence="3" id="KW-1185">Reference proteome</keyword>
<accession>A0A7W9J4L0</accession>
<dbReference type="AlphaFoldDB" id="A0A7W9J4L0"/>
<dbReference type="RefSeq" id="WP_184794956.1">
    <property type="nucleotide sequence ID" value="NZ_JACHMY010000001.1"/>
</dbReference>
<gene>
    <name evidence="2" type="ORF">HDA39_002018</name>
</gene>
<feature type="domain" description="DUF2087" evidence="1">
    <location>
        <begin position="102"/>
        <end position="168"/>
    </location>
</feature>
<protein>
    <recommendedName>
        <fullName evidence="1">DUF2087 domain-containing protein</fullName>
    </recommendedName>
</protein>
<evidence type="ECO:0000259" key="1">
    <source>
        <dbReference type="Pfam" id="PF09860"/>
    </source>
</evidence>
<reference evidence="2 3" key="1">
    <citation type="submission" date="2020-08" db="EMBL/GenBank/DDBJ databases">
        <title>Sequencing the genomes of 1000 actinobacteria strains.</title>
        <authorList>
            <person name="Klenk H.-P."/>
        </authorList>
    </citation>
    <scope>NUCLEOTIDE SEQUENCE [LARGE SCALE GENOMIC DNA]</scope>
    <source>
        <strain evidence="2 3">DSM 28967</strain>
    </source>
</reference>
<dbReference type="InterPro" id="IPR018656">
    <property type="entry name" value="DUF2087"/>
</dbReference>
<comment type="caution">
    <text evidence="2">The sequence shown here is derived from an EMBL/GenBank/DDBJ whole genome shotgun (WGS) entry which is preliminary data.</text>
</comment>
<organism evidence="2 3">
    <name type="scientific">Kribbella italica</name>
    <dbReference type="NCBI Taxonomy" id="1540520"/>
    <lineage>
        <taxon>Bacteria</taxon>
        <taxon>Bacillati</taxon>
        <taxon>Actinomycetota</taxon>
        <taxon>Actinomycetes</taxon>
        <taxon>Propionibacteriales</taxon>
        <taxon>Kribbellaceae</taxon>
        <taxon>Kribbella</taxon>
    </lineage>
</organism>
<name>A0A7W9J4L0_9ACTN</name>